<proteinExistence type="predicted"/>
<name>A0A7X1PM46_9PSED</name>
<keyword evidence="3" id="KW-0808">Transferase</keyword>
<evidence type="ECO:0000313" key="4">
    <source>
        <dbReference type="Proteomes" id="UP000486534"/>
    </source>
</evidence>
<dbReference type="CDD" id="cd04186">
    <property type="entry name" value="GT_2_like_c"/>
    <property type="match status" value="1"/>
</dbReference>
<dbReference type="GO" id="GO:0016740">
    <property type="term" value="F:transferase activity"/>
    <property type="evidence" value="ECO:0007669"/>
    <property type="project" value="UniProtKB-KW"/>
</dbReference>
<dbReference type="InterPro" id="IPR001173">
    <property type="entry name" value="Glyco_trans_2-like"/>
</dbReference>
<dbReference type="SUPFAM" id="SSF53448">
    <property type="entry name" value="Nucleotide-diphospho-sugar transferases"/>
    <property type="match status" value="1"/>
</dbReference>
<dbReference type="SUPFAM" id="SSF53756">
    <property type="entry name" value="UDP-Glycosyltransferase/glycogen phosphorylase"/>
    <property type="match status" value="1"/>
</dbReference>
<keyword evidence="1" id="KW-0997">Cell inner membrane</keyword>
<dbReference type="Pfam" id="PF13692">
    <property type="entry name" value="Glyco_trans_1_4"/>
    <property type="match status" value="1"/>
</dbReference>
<organism evidence="3 4">
    <name type="scientific">Pseudomonas piscis</name>
    <dbReference type="NCBI Taxonomy" id="2614538"/>
    <lineage>
        <taxon>Bacteria</taxon>
        <taxon>Pseudomonadati</taxon>
        <taxon>Pseudomonadota</taxon>
        <taxon>Gammaproteobacteria</taxon>
        <taxon>Pseudomonadales</taxon>
        <taxon>Pseudomonadaceae</taxon>
        <taxon>Pseudomonas</taxon>
    </lineage>
</organism>
<sequence>MSRTASLALLKHLRSAYRRLPLPASVQALVRRLYRSAWLPAWRALRRYQQASRPFVPAPGLVPAAPTQLPDYLVWGAIDWDLRYQRPQQLAHGLSLAGRRVFYIAASLEDDLRDGFSVRSLDRQGRLFEVRLFACKAPVIYQDPPDAGTIRQLCRSLGQFLGWVDAPRVVSLVQHPFWFPVARLLPNNHLVYDCMDHHQGFGNNAHGLLPLEQQLLGEADLTLFTSEWLAQHWKQQCPTLADSPQALLRNAADFEYFSKAPRHCHRDPSGRKVIGYYGALADWFDVQLVSTIAQAFADCTVLLIGADTAKVGSRLRSHANVRLTGEIPYTQLSAYLHAFDVCILPFRIQALTLATNPVKVYEYLSAGKPVVTVDLPELHELAPLVRIAGDTQSFITAIAQALDEPEPTEAARQRQDFARQQTWNHRVRTLLALAETPQAQPLISVIVVTCNNLAFTRDCLASLDADPLGRELELIVVDNASSDGSVEFLRQWAASGGHQLILNSSNLGFAAANNQGLARARGEYLALLNNDTQVTCGWAQSLRRHLQRNPGLGLVGPVTNNIGNEARIDIGYRTLGQMPACARQYTWRHIGQLVPCATLGFFAVMLSRSTYLRVGPLDEAFGLGFFEDDDYCRRVEQIGLSCAFVEDVFIHHHLSASFDRMPEGQRQQLFNRNKALYEAKWERSWVPHVSREKS</sequence>
<dbReference type="InterPro" id="IPR029044">
    <property type="entry name" value="Nucleotide-diphossugar_trans"/>
</dbReference>
<gene>
    <name evidence="3" type="ORF">GDH07_08470</name>
</gene>
<dbReference type="Proteomes" id="UP000486534">
    <property type="component" value="Unassembled WGS sequence"/>
</dbReference>
<comment type="caution">
    <text evidence="3">The sequence shown here is derived from an EMBL/GenBank/DDBJ whole genome shotgun (WGS) entry which is preliminary data.</text>
</comment>
<dbReference type="EMBL" id="WHUV01000001">
    <property type="protein sequence ID" value="MQA53358.1"/>
    <property type="molecule type" value="Genomic_DNA"/>
</dbReference>
<accession>A0A7X1PM46</accession>
<keyword evidence="1" id="KW-0472">Membrane</keyword>
<dbReference type="PANTHER" id="PTHR43179:SF7">
    <property type="entry name" value="RHAMNOSYLTRANSFERASE WBBL"/>
    <property type="match status" value="1"/>
</dbReference>
<feature type="domain" description="Glycosyltransferase 2-like" evidence="2">
    <location>
        <begin position="444"/>
        <end position="602"/>
    </location>
</feature>
<dbReference type="AlphaFoldDB" id="A0A7X1PM46"/>
<evidence type="ECO:0000259" key="2">
    <source>
        <dbReference type="Pfam" id="PF00535"/>
    </source>
</evidence>
<protein>
    <submittedName>
        <fullName evidence="3">Glycosyltransferase</fullName>
    </submittedName>
</protein>
<dbReference type="PANTHER" id="PTHR43179">
    <property type="entry name" value="RHAMNOSYLTRANSFERASE WBBL"/>
    <property type="match status" value="1"/>
</dbReference>
<dbReference type="Gene3D" id="3.40.50.2000">
    <property type="entry name" value="Glycogen Phosphorylase B"/>
    <property type="match status" value="1"/>
</dbReference>
<reference evidence="3 4" key="1">
    <citation type="submission" date="2019-10" db="EMBL/GenBank/DDBJ databases">
        <title>Pseudomonas dajingensis sp. nov., isolated from the profound head ulcers of farmed Murray cod (Maccullochella peelii peelii).</title>
        <authorList>
            <person name="Liu Y."/>
        </authorList>
    </citation>
    <scope>NUCLEOTIDE SEQUENCE [LARGE SCALE GENOMIC DNA]</scope>
    <source>
        <strain evidence="3 4">MC042</strain>
    </source>
</reference>
<evidence type="ECO:0000313" key="3">
    <source>
        <dbReference type="EMBL" id="MQA53358.1"/>
    </source>
</evidence>
<evidence type="ECO:0000256" key="1">
    <source>
        <dbReference type="ARBA" id="ARBA00022519"/>
    </source>
</evidence>
<keyword evidence="1" id="KW-1003">Cell membrane</keyword>
<dbReference type="RefSeq" id="WP_152897126.1">
    <property type="nucleotide sequence ID" value="NZ_WHUV01000001.1"/>
</dbReference>
<dbReference type="Gene3D" id="3.90.550.10">
    <property type="entry name" value="Spore Coat Polysaccharide Biosynthesis Protein SpsA, Chain A"/>
    <property type="match status" value="1"/>
</dbReference>
<dbReference type="Pfam" id="PF00535">
    <property type="entry name" value="Glycos_transf_2"/>
    <property type="match status" value="1"/>
</dbReference>